<evidence type="ECO:0000256" key="7">
    <source>
        <dbReference type="ARBA" id="ARBA00048807"/>
    </source>
</evidence>
<feature type="active site" description="Proton acceptor" evidence="9">
    <location>
        <position position="29"/>
    </location>
</feature>
<evidence type="ECO:0000256" key="3">
    <source>
        <dbReference type="ARBA" id="ARBA00018141"/>
    </source>
</evidence>
<dbReference type="InterPro" id="IPR038418">
    <property type="entry name" value="6-PTP_synth/QueD_sf"/>
</dbReference>
<evidence type="ECO:0000256" key="6">
    <source>
        <dbReference type="ARBA" id="ARBA00023239"/>
    </source>
</evidence>
<proteinExistence type="inferred from homology"/>
<dbReference type="InterPro" id="IPR007115">
    <property type="entry name" value="6-PTP_synth/QueD"/>
</dbReference>
<protein>
    <recommendedName>
        <fullName evidence="3 8">6-carboxy-5,6,7,8-tetrahydropterin synthase</fullName>
        <ecNumber evidence="8">4.-.-.-</ecNumber>
    </recommendedName>
</protein>
<feature type="binding site" evidence="10">
    <location>
        <position position="18"/>
    </location>
    <ligand>
        <name>Zn(2+)</name>
        <dbReference type="ChEBI" id="CHEBI:29105"/>
    </ligand>
</feature>
<dbReference type="GO" id="GO:0070497">
    <property type="term" value="F:6-carboxytetrahydropterin synthase activity"/>
    <property type="evidence" value="ECO:0007669"/>
    <property type="project" value="UniProtKB-EC"/>
</dbReference>
<dbReference type="Gene3D" id="3.30.479.10">
    <property type="entry name" value="6-pyruvoyl tetrahydropterin synthase/QueD"/>
    <property type="match status" value="2"/>
</dbReference>
<comment type="catalytic activity">
    <reaction evidence="7 8">
        <text>7,8-dihydroneopterin 3'-triphosphate + H2O = 6-carboxy-5,6,7,8-tetrahydropterin + triphosphate + acetaldehyde + 2 H(+)</text>
        <dbReference type="Rhea" id="RHEA:27966"/>
        <dbReference type="ChEBI" id="CHEBI:15343"/>
        <dbReference type="ChEBI" id="CHEBI:15377"/>
        <dbReference type="ChEBI" id="CHEBI:15378"/>
        <dbReference type="ChEBI" id="CHEBI:18036"/>
        <dbReference type="ChEBI" id="CHEBI:58462"/>
        <dbReference type="ChEBI" id="CHEBI:61032"/>
        <dbReference type="EC" id="4.1.2.50"/>
    </reaction>
</comment>
<evidence type="ECO:0000256" key="4">
    <source>
        <dbReference type="ARBA" id="ARBA00022723"/>
    </source>
</evidence>
<evidence type="ECO:0000256" key="9">
    <source>
        <dbReference type="PIRSR" id="PIRSR006113-1"/>
    </source>
</evidence>
<feature type="binding site" evidence="10">
    <location>
        <position position="35"/>
    </location>
    <ligand>
        <name>Zn(2+)</name>
        <dbReference type="ChEBI" id="CHEBI:29105"/>
    </ligand>
</feature>
<sequence length="130" mass="14449">MTMPAFEISKTFEFSASHRLSGLPADHKCARLHGHNYTVRVQLRGETLDPVGFLLDYGELSPVRDWIDAALDHQHLNACLDFNPTAELLAQHLAGTVRQLVPIPDGVRVAVGVSETPRTWAFYREAEAAQ</sequence>
<keyword evidence="6 8" id="KW-0456">Lyase</keyword>
<keyword evidence="8" id="KW-0671">Queuosine biosynthesis</keyword>
<dbReference type="PANTHER" id="PTHR12589">
    <property type="entry name" value="PYRUVOYL TETRAHYDROBIOPTERIN SYNTHASE"/>
    <property type="match status" value="1"/>
</dbReference>
<accession>Q0RM63</accession>
<feature type="active site" description="Charge relay system" evidence="9">
    <location>
        <position position="115"/>
    </location>
</feature>
<dbReference type="EC" id="4.-.-.-" evidence="8"/>
<dbReference type="Proteomes" id="UP000000657">
    <property type="component" value="Chromosome"/>
</dbReference>
<dbReference type="EMBL" id="CT573213">
    <property type="protein sequence ID" value="CAJ61389.1"/>
    <property type="molecule type" value="Genomic_DNA"/>
</dbReference>
<comment type="pathway">
    <text evidence="1 8">Purine metabolism; 7-cyano-7-deazaguanine biosynthesis.</text>
</comment>
<reference evidence="11 12" key="1">
    <citation type="journal article" date="2007" name="Genome Res.">
        <title>Genome characteristics of facultatively symbiotic Frankia sp. strains reflect host range and host plant biogeography.</title>
        <authorList>
            <person name="Normand P."/>
            <person name="Lapierre P."/>
            <person name="Tisa L.S."/>
            <person name="Gogarten J.P."/>
            <person name="Alloisio N."/>
            <person name="Bagnarol E."/>
            <person name="Bassi C.A."/>
            <person name="Berry A.M."/>
            <person name="Bickhart D.M."/>
            <person name="Choisne N."/>
            <person name="Couloux A."/>
            <person name="Cournoyer B."/>
            <person name="Cruveiller S."/>
            <person name="Daubin V."/>
            <person name="Demange N."/>
            <person name="Francino M.P."/>
            <person name="Goltsman E."/>
            <person name="Huang Y."/>
            <person name="Kopp O.R."/>
            <person name="Labarre L."/>
            <person name="Lapidus A."/>
            <person name="Lavire C."/>
            <person name="Marechal J."/>
            <person name="Martinez M."/>
            <person name="Mastronunzio J.E."/>
            <person name="Mullin B.C."/>
            <person name="Niemann J."/>
            <person name="Pujic P."/>
            <person name="Rawnsley T."/>
            <person name="Rouy Z."/>
            <person name="Schenowitz C."/>
            <person name="Sellstedt A."/>
            <person name="Tavares F."/>
            <person name="Tomkins J.P."/>
            <person name="Vallenet D."/>
            <person name="Valverde C."/>
            <person name="Wall L.G."/>
            <person name="Wang Y."/>
            <person name="Medigue C."/>
            <person name="Benson D.R."/>
        </authorList>
    </citation>
    <scope>NUCLEOTIDE SEQUENCE [LARGE SCALE GENOMIC DNA]</scope>
    <source>
        <strain evidence="12">DSM 45986 / CECT 9034 / ACN14a</strain>
    </source>
</reference>
<dbReference type="eggNOG" id="COG0720">
    <property type="taxonomic scope" value="Bacteria"/>
</dbReference>
<evidence type="ECO:0000256" key="1">
    <source>
        <dbReference type="ARBA" id="ARBA00005061"/>
    </source>
</evidence>
<comment type="cofactor">
    <cofactor evidence="8 10">
        <name>Zn(2+)</name>
        <dbReference type="ChEBI" id="CHEBI:29105"/>
    </cofactor>
    <text evidence="8 10">Binds 1 zinc ion per subunit.</text>
</comment>
<dbReference type="GO" id="GO:0046872">
    <property type="term" value="F:metal ion binding"/>
    <property type="evidence" value="ECO:0007669"/>
    <property type="project" value="UniProtKB-KW"/>
</dbReference>
<feature type="binding site" evidence="10">
    <location>
        <position position="33"/>
    </location>
    <ligand>
        <name>Zn(2+)</name>
        <dbReference type="ChEBI" id="CHEBI:29105"/>
    </ligand>
</feature>
<name>Q0RM63_FRAAA</name>
<dbReference type="STRING" id="326424.FRAAL2745"/>
<evidence type="ECO:0000256" key="5">
    <source>
        <dbReference type="ARBA" id="ARBA00022833"/>
    </source>
</evidence>
<evidence type="ECO:0000313" key="12">
    <source>
        <dbReference type="Proteomes" id="UP000000657"/>
    </source>
</evidence>
<dbReference type="HOGENOM" id="CLU_111016_6_1_11"/>
<evidence type="ECO:0000256" key="10">
    <source>
        <dbReference type="PIRSR" id="PIRSR006113-2"/>
    </source>
</evidence>
<keyword evidence="4 8" id="KW-0479">Metal-binding</keyword>
<dbReference type="PIRSF" id="PIRSF006113">
    <property type="entry name" value="PTP_synth"/>
    <property type="match status" value="1"/>
</dbReference>
<evidence type="ECO:0000313" key="11">
    <source>
        <dbReference type="EMBL" id="CAJ61389.1"/>
    </source>
</evidence>
<gene>
    <name evidence="11" type="primary">ptp</name>
    <name evidence="11" type="ordered locus">FRAAL2745</name>
</gene>
<dbReference type="SUPFAM" id="SSF55620">
    <property type="entry name" value="Tetrahydrobiopterin biosynthesis enzymes-like"/>
    <property type="match status" value="1"/>
</dbReference>
<keyword evidence="5 8" id="KW-0862">Zinc</keyword>
<comment type="similarity">
    <text evidence="2 8">Belongs to the PTPS family. QueD subfamily.</text>
</comment>
<organism evidence="11 12">
    <name type="scientific">Frankia alni (strain DSM 45986 / CECT 9034 / ACN14a)</name>
    <dbReference type="NCBI Taxonomy" id="326424"/>
    <lineage>
        <taxon>Bacteria</taxon>
        <taxon>Bacillati</taxon>
        <taxon>Actinomycetota</taxon>
        <taxon>Actinomycetes</taxon>
        <taxon>Frankiales</taxon>
        <taxon>Frankiaceae</taxon>
        <taxon>Frankia</taxon>
    </lineage>
</organism>
<feature type="active site" description="Charge relay system" evidence="9">
    <location>
        <position position="73"/>
    </location>
</feature>
<evidence type="ECO:0000256" key="2">
    <source>
        <dbReference type="ARBA" id="ARBA00008900"/>
    </source>
</evidence>
<dbReference type="AlphaFoldDB" id="Q0RM63"/>
<dbReference type="KEGG" id="fal:FRAAL2745"/>
<dbReference type="Pfam" id="PF01242">
    <property type="entry name" value="PTPS"/>
    <property type="match status" value="1"/>
</dbReference>
<evidence type="ECO:0000256" key="8">
    <source>
        <dbReference type="PIRNR" id="PIRNR006113"/>
    </source>
</evidence>
<dbReference type="PANTHER" id="PTHR12589:SF7">
    <property type="entry name" value="6-PYRUVOYL TETRAHYDROBIOPTERIN SYNTHASE"/>
    <property type="match status" value="1"/>
</dbReference>
<keyword evidence="12" id="KW-1185">Reference proteome</keyword>
<dbReference type="GO" id="GO:0008616">
    <property type="term" value="P:tRNA queuosine(34) biosynthetic process"/>
    <property type="evidence" value="ECO:0007669"/>
    <property type="project" value="UniProtKB-KW"/>
</dbReference>
<dbReference type="UniPathway" id="UPA00391"/>